<dbReference type="EC" id="2.1.1.148" evidence="1"/>
<proteinExistence type="predicted"/>
<dbReference type="Proteomes" id="UP000178811">
    <property type="component" value="Unassembled WGS sequence"/>
</dbReference>
<dbReference type="AlphaFoldDB" id="A0A1F6EXT7"/>
<dbReference type="PANTHER" id="PTHR34934">
    <property type="entry name" value="FLAVIN-DEPENDENT THYMIDYLATE SYNTHASE"/>
    <property type="match status" value="1"/>
</dbReference>
<evidence type="ECO:0000313" key="2">
    <source>
        <dbReference type="EMBL" id="OGG78440.1"/>
    </source>
</evidence>
<dbReference type="GO" id="GO:0004799">
    <property type="term" value="F:thymidylate synthase activity"/>
    <property type="evidence" value="ECO:0007669"/>
    <property type="project" value="TreeGrafter"/>
</dbReference>
<dbReference type="EMBL" id="MFLW01000008">
    <property type="protein sequence ID" value="OGG78440.1"/>
    <property type="molecule type" value="Genomic_DNA"/>
</dbReference>
<dbReference type="CDD" id="cd20175">
    <property type="entry name" value="ThyX"/>
    <property type="match status" value="1"/>
</dbReference>
<dbReference type="InterPro" id="IPR036098">
    <property type="entry name" value="Thymidylate_synthase_ThyX_sf"/>
</dbReference>
<dbReference type="PROSITE" id="PS51331">
    <property type="entry name" value="THYX"/>
    <property type="match status" value="1"/>
</dbReference>
<name>A0A1F6EXT7_9BACT</name>
<dbReference type="Gene3D" id="3.30.1360.170">
    <property type="match status" value="1"/>
</dbReference>
<gene>
    <name evidence="2" type="ORF">A3A36_01940</name>
</gene>
<dbReference type="SUPFAM" id="SSF69796">
    <property type="entry name" value="Thymidylate synthase-complementing protein Thy1"/>
    <property type="match status" value="1"/>
</dbReference>
<dbReference type="GO" id="GO:0070402">
    <property type="term" value="F:NADPH binding"/>
    <property type="evidence" value="ECO:0007669"/>
    <property type="project" value="TreeGrafter"/>
</dbReference>
<dbReference type="InterPro" id="IPR003669">
    <property type="entry name" value="Thymidylate_synthase_ThyX"/>
</dbReference>
<evidence type="ECO:0000313" key="3">
    <source>
        <dbReference type="Proteomes" id="UP000178811"/>
    </source>
</evidence>
<dbReference type="Pfam" id="PF02511">
    <property type="entry name" value="Thy1"/>
    <property type="match status" value="1"/>
</dbReference>
<dbReference type="GO" id="GO:0006231">
    <property type="term" value="P:dTMP biosynthetic process"/>
    <property type="evidence" value="ECO:0007669"/>
    <property type="project" value="UniProtKB-UniRule"/>
</dbReference>
<reference evidence="2 3" key="1">
    <citation type="journal article" date="2016" name="Nat. Commun.">
        <title>Thousands of microbial genomes shed light on interconnected biogeochemical processes in an aquifer system.</title>
        <authorList>
            <person name="Anantharaman K."/>
            <person name="Brown C.T."/>
            <person name="Hug L.A."/>
            <person name="Sharon I."/>
            <person name="Castelle C.J."/>
            <person name="Probst A.J."/>
            <person name="Thomas B.C."/>
            <person name="Singh A."/>
            <person name="Wilkins M.J."/>
            <person name="Karaoz U."/>
            <person name="Brodie E.L."/>
            <person name="Williams K.H."/>
            <person name="Hubbard S.S."/>
            <person name="Banfield J.F."/>
        </authorList>
    </citation>
    <scope>NUCLEOTIDE SEQUENCE [LARGE SCALE GENOMIC DNA]</scope>
</reference>
<dbReference type="GO" id="GO:0050797">
    <property type="term" value="F:thymidylate synthase (FAD) activity"/>
    <property type="evidence" value="ECO:0007669"/>
    <property type="project" value="UniProtKB-UniRule"/>
</dbReference>
<dbReference type="GO" id="GO:0050660">
    <property type="term" value="F:flavin adenine dinucleotide binding"/>
    <property type="evidence" value="ECO:0007669"/>
    <property type="project" value="UniProtKB-UniRule"/>
</dbReference>
<dbReference type="NCBIfam" id="TIGR02170">
    <property type="entry name" value="thyX"/>
    <property type="match status" value="1"/>
</dbReference>
<accession>A0A1F6EXT7</accession>
<comment type="caution">
    <text evidence="2">The sequence shown here is derived from an EMBL/GenBank/DDBJ whole genome shotgun (WGS) entry which is preliminary data.</text>
</comment>
<sequence>MATSFDEITVRVLARTVVDRKEVREWLDEMGADQFEIPPEGVVSNPALLVALAAKQCYLAFQPGLNPNITKVRADMVEYLDNVLKQRHGSVLEHAVFTFGINGCSRVFTGEMNRHRAGVAISERSMRYIRYVDIRFWMPECFREGTDDTSDIMEKKRQSRELLTEQFASQEIMMAAFADIWANELAPTSTFHDKKVLTSAFRRGIGMGIATGGVWTLNLRALRHVIALRTDAGAEEEIVHVCKKIGKIMIVQVSELFGDFKEVSGSLVPEYWKV</sequence>
<evidence type="ECO:0000256" key="1">
    <source>
        <dbReference type="NCBIfam" id="TIGR02170"/>
    </source>
</evidence>
<dbReference type="PANTHER" id="PTHR34934:SF1">
    <property type="entry name" value="FLAVIN-DEPENDENT THYMIDYLATE SYNTHASE"/>
    <property type="match status" value="1"/>
</dbReference>
<organism evidence="2 3">
    <name type="scientific">Candidatus Kaiserbacteria bacterium RIFCSPLOWO2_01_FULL_52_12b</name>
    <dbReference type="NCBI Taxonomy" id="1798509"/>
    <lineage>
        <taxon>Bacteria</taxon>
        <taxon>Candidatus Kaiseribacteriota</taxon>
    </lineage>
</organism>
<protein>
    <recommendedName>
        <fullName evidence="1">FAD-dependent thymidylate synthase</fullName>
        <ecNumber evidence="1">2.1.1.148</ecNumber>
    </recommendedName>
</protein>